<feature type="region of interest" description="Disordered" evidence="1">
    <location>
        <begin position="74"/>
        <end position="135"/>
    </location>
</feature>
<dbReference type="eggNOG" id="ENOG502SVYW">
    <property type="taxonomic scope" value="Eukaryota"/>
</dbReference>
<feature type="region of interest" description="Disordered" evidence="1">
    <location>
        <begin position="164"/>
        <end position="188"/>
    </location>
</feature>
<proteinExistence type="predicted"/>
<evidence type="ECO:0000313" key="3">
    <source>
        <dbReference type="Proteomes" id="UP000006753"/>
    </source>
</evidence>
<dbReference type="STRING" id="1072389.K1WW97"/>
<dbReference type="GeneID" id="18761146"/>
<feature type="compositionally biased region" description="Polar residues" evidence="1">
    <location>
        <begin position="416"/>
        <end position="433"/>
    </location>
</feature>
<dbReference type="KEGG" id="mbe:MBM_05211"/>
<feature type="compositionally biased region" description="Polar residues" evidence="1">
    <location>
        <begin position="74"/>
        <end position="87"/>
    </location>
</feature>
<protein>
    <submittedName>
        <fullName evidence="2">Uncharacterized protein</fullName>
    </submittedName>
</protein>
<gene>
    <name evidence="2" type="ORF">MBM_05211</name>
</gene>
<feature type="compositionally biased region" description="Low complexity" evidence="1">
    <location>
        <begin position="460"/>
        <end position="473"/>
    </location>
</feature>
<feature type="region of interest" description="Disordered" evidence="1">
    <location>
        <begin position="454"/>
        <end position="520"/>
    </location>
</feature>
<accession>K1WW97</accession>
<keyword evidence="3" id="KW-1185">Reference proteome</keyword>
<dbReference type="OrthoDB" id="5401902at2759"/>
<feature type="compositionally biased region" description="Basic and acidic residues" evidence="1">
    <location>
        <begin position="507"/>
        <end position="519"/>
    </location>
</feature>
<dbReference type="RefSeq" id="XP_007293100.1">
    <property type="nucleotide sequence ID" value="XM_007293038.1"/>
</dbReference>
<feature type="compositionally biased region" description="Basic and acidic residues" evidence="1">
    <location>
        <begin position="88"/>
        <end position="98"/>
    </location>
</feature>
<organism evidence="2 3">
    <name type="scientific">Marssonina brunnea f. sp. multigermtubi (strain MB_m1)</name>
    <name type="common">Marssonina leaf spot fungus</name>
    <dbReference type="NCBI Taxonomy" id="1072389"/>
    <lineage>
        <taxon>Eukaryota</taxon>
        <taxon>Fungi</taxon>
        <taxon>Dikarya</taxon>
        <taxon>Ascomycota</taxon>
        <taxon>Pezizomycotina</taxon>
        <taxon>Leotiomycetes</taxon>
        <taxon>Helotiales</taxon>
        <taxon>Drepanopezizaceae</taxon>
        <taxon>Drepanopeziza</taxon>
    </lineage>
</organism>
<feature type="compositionally biased region" description="Low complexity" evidence="1">
    <location>
        <begin position="111"/>
        <end position="125"/>
    </location>
</feature>
<feature type="region of interest" description="Disordered" evidence="1">
    <location>
        <begin position="410"/>
        <end position="437"/>
    </location>
</feature>
<reference evidence="2 3" key="1">
    <citation type="journal article" date="2012" name="BMC Genomics">
        <title>Sequencing the genome of Marssonina brunnea reveals fungus-poplar co-evolution.</title>
        <authorList>
            <person name="Zhu S."/>
            <person name="Cao Y.-Z."/>
            <person name="Jiang C."/>
            <person name="Tan B.-Y."/>
            <person name="Wang Z."/>
            <person name="Feng S."/>
            <person name="Zhang L."/>
            <person name="Su X.-H."/>
            <person name="Brejova B."/>
            <person name="Vinar T."/>
            <person name="Xu M."/>
            <person name="Wang M.-X."/>
            <person name="Zhang S.-G."/>
            <person name="Huang M.-R."/>
            <person name="Wu R."/>
            <person name="Zhou Y."/>
        </authorList>
    </citation>
    <scope>NUCLEOTIDE SEQUENCE [LARGE SCALE GENOMIC DNA]</scope>
    <source>
        <strain evidence="2 3">MB_m1</strain>
    </source>
</reference>
<dbReference type="InParanoid" id="K1WW97"/>
<evidence type="ECO:0000256" key="1">
    <source>
        <dbReference type="SAM" id="MobiDB-lite"/>
    </source>
</evidence>
<dbReference type="OMA" id="NFQRFYR"/>
<dbReference type="AlphaFoldDB" id="K1WW97"/>
<sequence length="937" mass="102390">MTPTTPPRCYTLEELLSFRRSLPVVCCLVKNINKHPDTAGIFKIPDEAIRRPEQITYKSTHLADITNKLASQSLGRKNISDSSQQSEAHPHSDSRAPHDTNWGLRRRDCSNRSSHSTSHASSQTNPQPQTAPTGLSVHRSENFQRFYRAVVSPTHVRVTAGGRIVPNTRSPVRPRLEWNSDQPAPEPDLTNIQPITWESRLPSTYPPIAQGSFRPQDIADMASQTVKAPPSLARASSQEPIKISPPNQFDQTKPFSYNGQLVYPVPHGFQPPPSAFPVPISMLGNPNFYPPPGFLPAQGPFQFPGALNPMMFATGQHHPMMAMPGMAPSPENPPYSFMPLPGVIAPAEFMQSQIQVMRGYLKQVEGQLADNKHQIDIVMMENQRSALLAQIGNMEALLRVHLGQEGTAVNLAPRTGPTSGPSEEQKLNRSVSHGSLLHPDTATKIVGHGEANNSARFEQSSSKSKLSMAAAMAPPFQPRPKSQFDQQLHSVELKPTSLSTSALQPSKPRETQEETEARPMAKATTNWNATHQYTLPRSYHLYGNIHKQGPNSQVPYLIGVLPPGMNAHAAGPQDLIYGRPLTEKELRARHLYWGKAPRSAQSGLPKFDGRDFYPPSPVKTNAALAAKETGPPPFFKSIVRPAVPKETEDLHFENLFLEKGAAGYRSPSPARSADHDLGVSNPEPVTQPVFARTTMPDEIDFTTLFTERGVPGYKSPPPKIKQMELTYSEPAGEMPVTPENPTFFSESDDGGDTSTVDSWMPPKDDAIKGTSDASIRSQSDDAQESESTVDIRLSPRANGSPPKASQSYDREDIKSADQPTHFLQSMLRKVTQAPIIGTPVSGTVSSATAQGYLPQYRGAAAASLAPAEGSKVSSIASSMASNYENRPLGQRNSRGADTMTAENYLRYVTQKGISQEDLKVLNPSTTGMGPVRPGEEW</sequence>
<dbReference type="EMBL" id="JH921438">
    <property type="protein sequence ID" value="EKD16742.1"/>
    <property type="molecule type" value="Genomic_DNA"/>
</dbReference>
<feature type="region of interest" description="Disordered" evidence="1">
    <location>
        <begin position="731"/>
        <end position="812"/>
    </location>
</feature>
<dbReference type="HOGENOM" id="CLU_010344_1_0_1"/>
<evidence type="ECO:0000313" key="2">
    <source>
        <dbReference type="EMBL" id="EKD16742.1"/>
    </source>
</evidence>
<dbReference type="Proteomes" id="UP000006753">
    <property type="component" value="Unassembled WGS sequence"/>
</dbReference>
<name>K1WW97_MARBU</name>
<feature type="region of interest" description="Disordered" evidence="1">
    <location>
        <begin position="918"/>
        <end position="937"/>
    </location>
</feature>